<dbReference type="eggNOG" id="ENOG502SMFE">
    <property type="taxonomic scope" value="Eukaryota"/>
</dbReference>
<reference evidence="3" key="1">
    <citation type="journal article" date="2015" name="Genome Announc.">
        <title>Genome sequence of the AIDS-associated pathogen Penicillium marneffei (ATCC18224) and its near taxonomic relative Talaromyces stipitatus (ATCC10500).</title>
        <authorList>
            <person name="Nierman W.C."/>
            <person name="Fedorova-Abrams N.D."/>
            <person name="Andrianopoulos A."/>
        </authorList>
    </citation>
    <scope>NUCLEOTIDE SEQUENCE [LARGE SCALE GENOMIC DNA]</scope>
    <source>
        <strain evidence="3">ATCC 10500 / CBS 375.48 / QM 6759 / NRRL 1006</strain>
    </source>
</reference>
<dbReference type="Proteomes" id="UP000001745">
    <property type="component" value="Unassembled WGS sequence"/>
</dbReference>
<dbReference type="AlphaFoldDB" id="B8MS63"/>
<dbReference type="VEuPathDB" id="FungiDB:TSTA_001890"/>
<gene>
    <name evidence="2" type="ORF">TSTA_001890</name>
</gene>
<sequence length="491" mass="53969">MKSLFVSSGLSLAFSMAALAANAFDESSWDSSQIIRRDVAIIGGGAAGTYATFRLKDHGKSVVLVEKTGRLGGHAVTYEDPITGGSVDYGVQVYDNNSIVRNFFSRLNTPLADFSFASFGRPIYADFKEGVLLNLTSGGLGQDYINELNKYPYLNDGIELPNPVSEDLLLPWVDYINKYHLDYSTAVATLARPAITGDLLNILTLYVFNDLNHLMLQEESGAAVINANHDNSQLYRNAVPELQPDLFLNSTVVAGYRSTRKRDGVRLIIQTPAGFKLIIAKQLILGIPPVLENMRSFGLDSHEHDVLSNIYGLPYYGGVVSNTGLASGFSYKNSAANTTYNVAEIPSVVGFTPSTVDGLFFYWYNSPEPVSQQQIEGEARDAIKLLQKLTNSTTQPEPRFLAFADFAPYQLRASADSIRNGFYDDMYGLQGHRNTWYTGTLFVTGSSQVWNNTEVMLPEILAAINASKSLREAAWILLSHTLKRLGNIVGE</sequence>
<evidence type="ECO:0000313" key="3">
    <source>
        <dbReference type="Proteomes" id="UP000001745"/>
    </source>
</evidence>
<evidence type="ECO:0000256" key="1">
    <source>
        <dbReference type="SAM" id="SignalP"/>
    </source>
</evidence>
<dbReference type="Pfam" id="PF13450">
    <property type="entry name" value="NAD_binding_8"/>
    <property type="match status" value="1"/>
</dbReference>
<dbReference type="InterPro" id="IPR050464">
    <property type="entry name" value="Zeta_carotene_desat/Oxidored"/>
</dbReference>
<dbReference type="GO" id="GO:0016491">
    <property type="term" value="F:oxidoreductase activity"/>
    <property type="evidence" value="ECO:0007669"/>
    <property type="project" value="TreeGrafter"/>
</dbReference>
<dbReference type="HOGENOM" id="CLU_028280_0_0_1"/>
<feature type="signal peptide" evidence="1">
    <location>
        <begin position="1"/>
        <end position="20"/>
    </location>
</feature>
<organism evidence="2 3">
    <name type="scientific">Talaromyces stipitatus (strain ATCC 10500 / CBS 375.48 / QM 6759 / NRRL 1006)</name>
    <name type="common">Penicillium stipitatum</name>
    <dbReference type="NCBI Taxonomy" id="441959"/>
    <lineage>
        <taxon>Eukaryota</taxon>
        <taxon>Fungi</taxon>
        <taxon>Dikarya</taxon>
        <taxon>Ascomycota</taxon>
        <taxon>Pezizomycotina</taxon>
        <taxon>Eurotiomycetes</taxon>
        <taxon>Eurotiomycetidae</taxon>
        <taxon>Eurotiales</taxon>
        <taxon>Trichocomaceae</taxon>
        <taxon>Talaromyces</taxon>
        <taxon>Talaromyces sect. Talaromyces</taxon>
    </lineage>
</organism>
<protein>
    <recommendedName>
        <fullName evidence="4">FAD dependent oxidoreductase</fullName>
    </recommendedName>
</protein>
<dbReference type="RefSeq" id="XP_002487775.1">
    <property type="nucleotide sequence ID" value="XM_002487730.1"/>
</dbReference>
<dbReference type="Gene3D" id="1.10.405.20">
    <property type="match status" value="1"/>
</dbReference>
<accession>B8MS63</accession>
<dbReference type="InterPro" id="IPR036188">
    <property type="entry name" value="FAD/NAD-bd_sf"/>
</dbReference>
<dbReference type="EMBL" id="EQ962660">
    <property type="protein sequence ID" value="EED12121.1"/>
    <property type="molecule type" value="Genomic_DNA"/>
</dbReference>
<dbReference type="PANTHER" id="PTHR42923">
    <property type="entry name" value="PROTOPORPHYRINOGEN OXIDASE"/>
    <property type="match status" value="1"/>
</dbReference>
<keyword evidence="3" id="KW-1185">Reference proteome</keyword>
<dbReference type="InParanoid" id="B8MS63"/>
<dbReference type="Gene3D" id="3.30.70.1990">
    <property type="match status" value="1"/>
</dbReference>
<dbReference type="PhylomeDB" id="B8MS63"/>
<proteinExistence type="predicted"/>
<dbReference type="SUPFAM" id="SSF51905">
    <property type="entry name" value="FAD/NAD(P)-binding domain"/>
    <property type="match status" value="1"/>
</dbReference>
<feature type="chain" id="PRO_5002875484" description="FAD dependent oxidoreductase" evidence="1">
    <location>
        <begin position="21"/>
        <end position="491"/>
    </location>
</feature>
<evidence type="ECO:0008006" key="4">
    <source>
        <dbReference type="Google" id="ProtNLM"/>
    </source>
</evidence>
<dbReference type="Gene3D" id="3.50.50.60">
    <property type="entry name" value="FAD/NAD(P)-binding domain"/>
    <property type="match status" value="1"/>
</dbReference>
<evidence type="ECO:0000313" key="2">
    <source>
        <dbReference type="EMBL" id="EED12121.1"/>
    </source>
</evidence>
<name>B8MS63_TALSN</name>
<dbReference type="PANTHER" id="PTHR42923:SF26">
    <property type="entry name" value="FMN REDUCTASE LOT6, PUTATIVE (AFU_ORTHOLOGUE AFUA_7G06600)-RELATED"/>
    <property type="match status" value="1"/>
</dbReference>
<keyword evidence="1" id="KW-0732">Signal</keyword>
<dbReference type="GeneID" id="8098683"/>
<dbReference type="OMA" id="GSSQVWN"/>
<dbReference type="OrthoDB" id="68575at2759"/>